<name>A0ABD6WZ96_PHODM</name>
<evidence type="ECO:0000256" key="4">
    <source>
        <dbReference type="ARBA" id="ARBA00023125"/>
    </source>
</evidence>
<dbReference type="InterPro" id="IPR036286">
    <property type="entry name" value="LexA/Signal_pep-like_sf"/>
</dbReference>
<dbReference type="SUPFAM" id="SSF51306">
    <property type="entry name" value="LexA/Signal peptidase"/>
    <property type="match status" value="1"/>
</dbReference>
<dbReference type="InterPro" id="IPR019756">
    <property type="entry name" value="Pept_S26A_signal_pept_1_Ser-AS"/>
</dbReference>
<dbReference type="GO" id="GO:0006508">
    <property type="term" value="P:proteolysis"/>
    <property type="evidence" value="ECO:0007669"/>
    <property type="project" value="UniProtKB-KW"/>
</dbReference>
<dbReference type="Pfam" id="PF00717">
    <property type="entry name" value="Peptidase_S24"/>
    <property type="match status" value="1"/>
</dbReference>
<dbReference type="RefSeq" id="WP_065172557.1">
    <property type="nucleotide sequence ID" value="NZ_LZFH01000068.1"/>
</dbReference>
<keyword evidence="3" id="KW-0805">Transcription regulation</keyword>
<protein>
    <submittedName>
        <fullName evidence="8">Helix-turn-helix transcriptional regulator</fullName>
    </submittedName>
</protein>
<evidence type="ECO:0000259" key="6">
    <source>
        <dbReference type="Pfam" id="PF00717"/>
    </source>
</evidence>
<keyword evidence="5" id="KW-0804">Transcription</keyword>
<sequence length="202" mass="22745">MQSIDEQIADLKQKTKTSKNTDLAKALGISPKTIQSWKHRNKIPEDIFLKAQNIYETGALPTPKGYINIDYYEVEVSAGYGALVVNEEKSTDLIFRESFIHNEIGVNPKNIFLMPVKGDSMYPTLKNGALVMVHSVDQIGGDGIYVFRYDGQLMVKRLQFSKEGLKVISDNDAYEPWSLSRGEISSCDFEIIGEVVWSGQRM</sequence>
<dbReference type="GO" id="GO:0008233">
    <property type="term" value="F:peptidase activity"/>
    <property type="evidence" value="ECO:0007669"/>
    <property type="project" value="UniProtKB-KW"/>
</dbReference>
<dbReference type="InterPro" id="IPR039418">
    <property type="entry name" value="LexA-like"/>
</dbReference>
<evidence type="ECO:0000256" key="3">
    <source>
        <dbReference type="ARBA" id="ARBA00023015"/>
    </source>
</evidence>
<dbReference type="GO" id="GO:0003677">
    <property type="term" value="F:DNA binding"/>
    <property type="evidence" value="ECO:0007669"/>
    <property type="project" value="UniProtKB-KW"/>
</dbReference>
<gene>
    <name evidence="8" type="ORF">CTM90_18205</name>
</gene>
<proteinExistence type="predicted"/>
<reference evidence="8 9" key="1">
    <citation type="submission" date="2018-03" db="EMBL/GenBank/DDBJ databases">
        <title>Whole genome sequencing of Histamine producing bacteria.</title>
        <authorList>
            <person name="Butler K."/>
        </authorList>
    </citation>
    <scope>NUCLEOTIDE SEQUENCE [LARGE SCALE GENOMIC DNA]</scope>
    <source>
        <strain evidence="8 9">BT-6</strain>
    </source>
</reference>
<dbReference type="Gene3D" id="2.10.109.10">
    <property type="entry name" value="Umud Fragment, subunit A"/>
    <property type="match status" value="1"/>
</dbReference>
<dbReference type="Proteomes" id="UP000241404">
    <property type="component" value="Unassembled WGS sequence"/>
</dbReference>
<evidence type="ECO:0000256" key="5">
    <source>
        <dbReference type="ARBA" id="ARBA00023163"/>
    </source>
</evidence>
<keyword evidence="2" id="KW-0378">Hydrolase</keyword>
<organism evidence="8 9">
    <name type="scientific">Photobacterium damselae</name>
    <dbReference type="NCBI Taxonomy" id="38293"/>
    <lineage>
        <taxon>Bacteria</taxon>
        <taxon>Pseudomonadati</taxon>
        <taxon>Pseudomonadota</taxon>
        <taxon>Gammaproteobacteria</taxon>
        <taxon>Vibrionales</taxon>
        <taxon>Vibrionaceae</taxon>
        <taxon>Photobacterium</taxon>
    </lineage>
</organism>
<dbReference type="Pfam" id="PF07022">
    <property type="entry name" value="Phage_CI_repr"/>
    <property type="match status" value="1"/>
</dbReference>
<dbReference type="InterPro" id="IPR010744">
    <property type="entry name" value="Phage_CI_N"/>
</dbReference>
<evidence type="ECO:0000256" key="2">
    <source>
        <dbReference type="ARBA" id="ARBA00022801"/>
    </source>
</evidence>
<evidence type="ECO:0000313" key="9">
    <source>
        <dbReference type="Proteomes" id="UP000241404"/>
    </source>
</evidence>
<feature type="domain" description="Peptidase S24/S26A/S26B/S26C" evidence="6">
    <location>
        <begin position="74"/>
        <end position="196"/>
    </location>
</feature>
<dbReference type="PANTHER" id="PTHR40661:SF3">
    <property type="entry name" value="FELS-1 PROPHAGE TRANSCRIPTIONAL REGULATOR"/>
    <property type="match status" value="1"/>
</dbReference>
<dbReference type="EMBL" id="PYMM01000018">
    <property type="protein sequence ID" value="PSU15070.1"/>
    <property type="molecule type" value="Genomic_DNA"/>
</dbReference>
<dbReference type="PANTHER" id="PTHR40661">
    <property type="match status" value="1"/>
</dbReference>
<keyword evidence="1" id="KW-0645">Protease</keyword>
<dbReference type="AlphaFoldDB" id="A0ABD6WZ96"/>
<evidence type="ECO:0000256" key="1">
    <source>
        <dbReference type="ARBA" id="ARBA00022670"/>
    </source>
</evidence>
<dbReference type="CDD" id="cd06529">
    <property type="entry name" value="S24_LexA-like"/>
    <property type="match status" value="1"/>
</dbReference>
<dbReference type="InterPro" id="IPR010982">
    <property type="entry name" value="Lambda_DNA-bd_dom_sf"/>
</dbReference>
<evidence type="ECO:0000313" key="8">
    <source>
        <dbReference type="EMBL" id="PSU15070.1"/>
    </source>
</evidence>
<evidence type="ECO:0000259" key="7">
    <source>
        <dbReference type="Pfam" id="PF07022"/>
    </source>
</evidence>
<dbReference type="PROSITE" id="PS00501">
    <property type="entry name" value="SPASE_I_1"/>
    <property type="match status" value="1"/>
</dbReference>
<accession>A0ABD6WZ96</accession>
<feature type="domain" description="Bacteriophage CI repressor N-terminal" evidence="7">
    <location>
        <begin position="9"/>
        <end position="48"/>
    </location>
</feature>
<comment type="caution">
    <text evidence="8">The sequence shown here is derived from an EMBL/GenBank/DDBJ whole genome shotgun (WGS) entry which is preliminary data.</text>
</comment>
<dbReference type="InterPro" id="IPR015927">
    <property type="entry name" value="Peptidase_S24_S26A/B/C"/>
</dbReference>
<keyword evidence="4" id="KW-0238">DNA-binding</keyword>
<dbReference type="Gene3D" id="1.10.260.40">
    <property type="entry name" value="lambda repressor-like DNA-binding domains"/>
    <property type="match status" value="1"/>
</dbReference>